<comment type="caution">
    <text evidence="1">The sequence shown here is derived from an EMBL/GenBank/DDBJ whole genome shotgun (WGS) entry which is preliminary data.</text>
</comment>
<reference evidence="1" key="1">
    <citation type="journal article" date="2019" name="Sci. Rep.">
        <title>Draft genome of Tanacetum cinerariifolium, the natural source of mosquito coil.</title>
        <authorList>
            <person name="Yamashiro T."/>
            <person name="Shiraishi A."/>
            <person name="Satake H."/>
            <person name="Nakayama K."/>
        </authorList>
    </citation>
    <scope>NUCLEOTIDE SEQUENCE</scope>
</reference>
<sequence>LALIEIRLVEITTQILIEIVPPIEIVLIILMGRKTGRSNLICNHLRVEDEAGAEDWFFLSRSNALTISLSSAMSDEIAGVKELVLTLAMTALARV</sequence>
<dbReference type="EMBL" id="BKCJ011633236">
    <property type="protein sequence ID" value="GFD44861.1"/>
    <property type="molecule type" value="Genomic_DNA"/>
</dbReference>
<feature type="non-terminal residue" evidence="1">
    <location>
        <position position="1"/>
    </location>
</feature>
<gene>
    <name evidence="1" type="ORF">Tci_916830</name>
</gene>
<dbReference type="AlphaFoldDB" id="A0A699WJG4"/>
<protein>
    <submittedName>
        <fullName evidence="1">Uncharacterized protein</fullName>
    </submittedName>
</protein>
<accession>A0A699WJG4</accession>
<name>A0A699WJG4_TANCI</name>
<proteinExistence type="predicted"/>
<evidence type="ECO:0000313" key="1">
    <source>
        <dbReference type="EMBL" id="GFD44861.1"/>
    </source>
</evidence>
<organism evidence="1">
    <name type="scientific">Tanacetum cinerariifolium</name>
    <name type="common">Dalmatian daisy</name>
    <name type="synonym">Chrysanthemum cinerariifolium</name>
    <dbReference type="NCBI Taxonomy" id="118510"/>
    <lineage>
        <taxon>Eukaryota</taxon>
        <taxon>Viridiplantae</taxon>
        <taxon>Streptophyta</taxon>
        <taxon>Embryophyta</taxon>
        <taxon>Tracheophyta</taxon>
        <taxon>Spermatophyta</taxon>
        <taxon>Magnoliopsida</taxon>
        <taxon>eudicotyledons</taxon>
        <taxon>Gunneridae</taxon>
        <taxon>Pentapetalae</taxon>
        <taxon>asterids</taxon>
        <taxon>campanulids</taxon>
        <taxon>Asterales</taxon>
        <taxon>Asteraceae</taxon>
        <taxon>Asteroideae</taxon>
        <taxon>Anthemideae</taxon>
        <taxon>Anthemidinae</taxon>
        <taxon>Tanacetum</taxon>
    </lineage>
</organism>